<feature type="repeat" description="ANK" evidence="1">
    <location>
        <begin position="49"/>
        <end position="72"/>
    </location>
</feature>
<dbReference type="SMART" id="SM00248">
    <property type="entry name" value="ANK"/>
    <property type="match status" value="8"/>
</dbReference>
<evidence type="ECO:0000313" key="2">
    <source>
        <dbReference type="EMBL" id="GAX17784.1"/>
    </source>
</evidence>
<comment type="caution">
    <text evidence="2">The sequence shown here is derived from an EMBL/GenBank/DDBJ whole genome shotgun (WGS) entry which is preliminary data.</text>
</comment>
<dbReference type="InParanoid" id="A0A1Z5JUR7"/>
<evidence type="ECO:0000256" key="1">
    <source>
        <dbReference type="PROSITE-ProRule" id="PRU00023"/>
    </source>
</evidence>
<protein>
    <submittedName>
        <fullName evidence="2">Uncharacterized protein</fullName>
    </submittedName>
</protein>
<dbReference type="OrthoDB" id="45118at2759"/>
<keyword evidence="3" id="KW-1185">Reference proteome</keyword>
<feature type="repeat" description="ANK" evidence="1">
    <location>
        <begin position="151"/>
        <end position="173"/>
    </location>
</feature>
<dbReference type="EMBL" id="BDSP01000122">
    <property type="protein sequence ID" value="GAX17784.1"/>
    <property type="molecule type" value="Genomic_DNA"/>
</dbReference>
<feature type="repeat" description="ANK" evidence="1">
    <location>
        <begin position="15"/>
        <end position="37"/>
    </location>
</feature>
<dbReference type="Pfam" id="PF12796">
    <property type="entry name" value="Ank_2"/>
    <property type="match status" value="2"/>
</dbReference>
<dbReference type="AlphaFoldDB" id="A0A1Z5JUR7"/>
<dbReference type="PROSITE" id="PS50297">
    <property type="entry name" value="ANK_REP_REGION"/>
    <property type="match status" value="3"/>
</dbReference>
<organism evidence="2 3">
    <name type="scientific">Fistulifera solaris</name>
    <name type="common">Oleaginous diatom</name>
    <dbReference type="NCBI Taxonomy" id="1519565"/>
    <lineage>
        <taxon>Eukaryota</taxon>
        <taxon>Sar</taxon>
        <taxon>Stramenopiles</taxon>
        <taxon>Ochrophyta</taxon>
        <taxon>Bacillariophyta</taxon>
        <taxon>Bacillariophyceae</taxon>
        <taxon>Bacillariophycidae</taxon>
        <taxon>Naviculales</taxon>
        <taxon>Naviculaceae</taxon>
        <taxon>Fistulifera</taxon>
    </lineage>
</organism>
<sequence>MTAKPGIVRIASANDGSLPLHFAASLGKPEVAQLLLSQYPEAAYIPNKKGKIALHYAAREGRLEMVRFFLHHVPRTASICTDKQKLAIHFAAGDGHTEIVRHLLEVFPQGANLPSAKGKLAIHFAARWDHLEIAQGLQFVYPDGVRQVDWEGNLPLHDAAREGQVRMARYLIDMYPSALCTANIRDEIPLFPAVRAGNIDLIVLMIQAWPGACRHVLRQLSADDRVEDWDIIELLLRGAVLNFHDCSIFTGLEPPPVILPYDMELITSVGSEKPKKKRKLAPVYEASAMYTNQFTPEFVSNAASIEITKEHTRCKSPILEEIEVNRKKRMTPFEVGMKTTNKPTHAFDLDDLKLTASGSVFLPLHAALSAGSSFHVLQRVFEKYRDTRNAVDNIGRTTLHCAMQMAHDDKTIRFIMDNILSPESASTRDLYHRLPLHLAIASKADSRIVEALLQAYPPAGVEVCRSRNEWYDMLPIQMAVECECDLNVVYRLLRTDPSCLEKVIRKVDNC</sequence>
<dbReference type="PANTHER" id="PTHR24121">
    <property type="entry name" value="NO MECHANORECEPTOR POTENTIAL C, ISOFORM D-RELATED"/>
    <property type="match status" value="1"/>
</dbReference>
<accession>A0A1Z5JUR7</accession>
<dbReference type="InterPro" id="IPR002110">
    <property type="entry name" value="Ankyrin_rpt"/>
</dbReference>
<evidence type="ECO:0000313" key="3">
    <source>
        <dbReference type="Proteomes" id="UP000198406"/>
    </source>
</evidence>
<name>A0A1Z5JUR7_FISSO</name>
<dbReference type="PROSITE" id="PS50088">
    <property type="entry name" value="ANK_REPEAT"/>
    <property type="match status" value="3"/>
</dbReference>
<reference evidence="2 3" key="1">
    <citation type="journal article" date="2015" name="Plant Cell">
        <title>Oil accumulation by the oleaginous diatom Fistulifera solaris as revealed by the genome and transcriptome.</title>
        <authorList>
            <person name="Tanaka T."/>
            <person name="Maeda Y."/>
            <person name="Veluchamy A."/>
            <person name="Tanaka M."/>
            <person name="Abida H."/>
            <person name="Marechal E."/>
            <person name="Bowler C."/>
            <person name="Muto M."/>
            <person name="Sunaga Y."/>
            <person name="Tanaka M."/>
            <person name="Yoshino T."/>
            <person name="Taniguchi T."/>
            <person name="Fukuda Y."/>
            <person name="Nemoto M."/>
            <person name="Matsumoto M."/>
            <person name="Wong P.S."/>
            <person name="Aburatani S."/>
            <person name="Fujibuchi W."/>
        </authorList>
    </citation>
    <scope>NUCLEOTIDE SEQUENCE [LARGE SCALE GENOMIC DNA]</scope>
    <source>
        <strain evidence="2 3">JPCC DA0580</strain>
    </source>
</reference>
<dbReference type="SUPFAM" id="SSF48403">
    <property type="entry name" value="Ankyrin repeat"/>
    <property type="match status" value="1"/>
</dbReference>
<dbReference type="InterPro" id="IPR036770">
    <property type="entry name" value="Ankyrin_rpt-contain_sf"/>
</dbReference>
<dbReference type="Proteomes" id="UP000198406">
    <property type="component" value="Unassembled WGS sequence"/>
</dbReference>
<gene>
    <name evidence="2" type="ORF">FisN_24Hh148</name>
</gene>
<dbReference type="Gene3D" id="1.25.40.20">
    <property type="entry name" value="Ankyrin repeat-containing domain"/>
    <property type="match status" value="2"/>
</dbReference>
<dbReference type="PANTHER" id="PTHR24121:SF21">
    <property type="entry name" value="ANKYRIN REPEAT FAMILY PROTEIN"/>
    <property type="match status" value="1"/>
</dbReference>
<dbReference type="Pfam" id="PF00023">
    <property type="entry name" value="Ank"/>
    <property type="match status" value="1"/>
</dbReference>
<proteinExistence type="predicted"/>
<keyword evidence="1" id="KW-0040">ANK repeat</keyword>